<feature type="transmembrane region" description="Helical" evidence="1">
    <location>
        <begin position="71"/>
        <end position="91"/>
    </location>
</feature>
<proteinExistence type="predicted"/>
<keyword evidence="1" id="KW-0812">Transmembrane</keyword>
<reference evidence="3" key="1">
    <citation type="journal article" date="2019" name="Int. J. Syst. Evol. Microbiol.">
        <title>The Global Catalogue of Microorganisms (GCM) 10K type strain sequencing project: providing services to taxonomists for standard genome sequencing and annotation.</title>
        <authorList>
            <consortium name="The Broad Institute Genomics Platform"/>
            <consortium name="The Broad Institute Genome Sequencing Center for Infectious Disease"/>
            <person name="Wu L."/>
            <person name="Ma J."/>
        </authorList>
    </citation>
    <scope>NUCLEOTIDE SEQUENCE [LARGE SCALE GENOMIC DNA]</scope>
    <source>
        <strain evidence="3">CGMCC 4.7241</strain>
    </source>
</reference>
<sequence>MTSHDFAGTPGWLTGATRAMRGAVLAFVTTMLAAAAHVATGGHLPPLLSLVAGWAVLAAAFVVLADKRRGLVQVGASAVGAQLVFPAAFVICGHDSAFPTPSMSVFHVTVSILVAALAVHGDSLIWAIADLLRFIRVALLGVLLPDVPQLAPASVVAAPAPAASIRTNRLRGPPSF</sequence>
<name>A0ABV7Y5G3_9ACTN</name>
<organism evidence="2 3">
    <name type="scientific">Tenggerimyces flavus</name>
    <dbReference type="NCBI Taxonomy" id="1708749"/>
    <lineage>
        <taxon>Bacteria</taxon>
        <taxon>Bacillati</taxon>
        <taxon>Actinomycetota</taxon>
        <taxon>Actinomycetes</taxon>
        <taxon>Propionibacteriales</taxon>
        <taxon>Nocardioidaceae</taxon>
        <taxon>Tenggerimyces</taxon>
    </lineage>
</organism>
<evidence type="ECO:0000313" key="3">
    <source>
        <dbReference type="Proteomes" id="UP001595699"/>
    </source>
</evidence>
<accession>A0ABV7Y5G3</accession>
<gene>
    <name evidence="2" type="ORF">ACFOUW_06680</name>
</gene>
<dbReference type="RefSeq" id="WP_385926331.1">
    <property type="nucleotide sequence ID" value="NZ_JBHRZH010000005.1"/>
</dbReference>
<dbReference type="Proteomes" id="UP001595699">
    <property type="component" value="Unassembled WGS sequence"/>
</dbReference>
<feature type="transmembrane region" description="Helical" evidence="1">
    <location>
        <begin position="103"/>
        <end position="129"/>
    </location>
</feature>
<keyword evidence="1" id="KW-1133">Transmembrane helix</keyword>
<comment type="caution">
    <text evidence="2">The sequence shown here is derived from an EMBL/GenBank/DDBJ whole genome shotgun (WGS) entry which is preliminary data.</text>
</comment>
<protein>
    <submittedName>
        <fullName evidence="2">Uncharacterized protein</fullName>
    </submittedName>
</protein>
<keyword evidence="3" id="KW-1185">Reference proteome</keyword>
<keyword evidence="1" id="KW-0472">Membrane</keyword>
<evidence type="ECO:0000313" key="2">
    <source>
        <dbReference type="EMBL" id="MFC3760516.1"/>
    </source>
</evidence>
<feature type="transmembrane region" description="Helical" evidence="1">
    <location>
        <begin position="22"/>
        <end position="40"/>
    </location>
</feature>
<dbReference type="EMBL" id="JBHRZH010000005">
    <property type="protein sequence ID" value="MFC3760516.1"/>
    <property type="molecule type" value="Genomic_DNA"/>
</dbReference>
<feature type="transmembrane region" description="Helical" evidence="1">
    <location>
        <begin position="46"/>
        <end position="64"/>
    </location>
</feature>
<evidence type="ECO:0000256" key="1">
    <source>
        <dbReference type="SAM" id="Phobius"/>
    </source>
</evidence>